<dbReference type="STRING" id="1081109.A0A166VEG0"/>
<name>A0A166VEG0_9HYPO</name>
<evidence type="ECO:0000313" key="1">
    <source>
        <dbReference type="EMBL" id="OAA33569.1"/>
    </source>
</evidence>
<protein>
    <submittedName>
        <fullName evidence="1">Uncharacterized protein</fullName>
    </submittedName>
</protein>
<dbReference type="Proteomes" id="UP000078544">
    <property type="component" value="Unassembled WGS sequence"/>
</dbReference>
<dbReference type="AlphaFoldDB" id="A0A166VEG0"/>
<keyword evidence="2" id="KW-1185">Reference proteome</keyword>
<accession>A0A166VEG0</accession>
<organism evidence="1 2">
    <name type="scientific">Moelleriella libera RCEF 2490</name>
    <dbReference type="NCBI Taxonomy" id="1081109"/>
    <lineage>
        <taxon>Eukaryota</taxon>
        <taxon>Fungi</taxon>
        <taxon>Dikarya</taxon>
        <taxon>Ascomycota</taxon>
        <taxon>Pezizomycotina</taxon>
        <taxon>Sordariomycetes</taxon>
        <taxon>Hypocreomycetidae</taxon>
        <taxon>Hypocreales</taxon>
        <taxon>Clavicipitaceae</taxon>
        <taxon>Moelleriella</taxon>
    </lineage>
</organism>
<dbReference type="OrthoDB" id="3993201at2759"/>
<sequence length="228" mass="24043">MSRVTAPLSKIARAALSSSPTSGVGVVGVGARAGTPIMDSSAHSAGAALMPKYADLLRNRRINEHSDSSRGLATNHRPTPQPSIANRAKPLMQTFHSSAAAAAMQTSTQHIDATVFPPMTFLAGPSNPDDGPRVPLLPDNYGVAHGPIVIESAVMPEVTIVAANPDNVIPGAPKAEVKGFGLDGIELKFLYEENSRPVQEDDRSNGMIRDIWKGMVEDFLGGAPRKAF</sequence>
<comment type="caution">
    <text evidence="1">The sequence shown here is derived from an EMBL/GenBank/DDBJ whole genome shotgun (WGS) entry which is preliminary data.</text>
</comment>
<gene>
    <name evidence="1" type="ORF">AAL_01034</name>
</gene>
<dbReference type="EMBL" id="AZGY01000001">
    <property type="protein sequence ID" value="OAA33569.1"/>
    <property type="molecule type" value="Genomic_DNA"/>
</dbReference>
<reference evidence="1 2" key="1">
    <citation type="journal article" date="2016" name="Genome Biol. Evol.">
        <title>Divergent and convergent evolution of fungal pathogenicity.</title>
        <authorList>
            <person name="Shang Y."/>
            <person name="Xiao G."/>
            <person name="Zheng P."/>
            <person name="Cen K."/>
            <person name="Zhan S."/>
            <person name="Wang C."/>
        </authorList>
    </citation>
    <scope>NUCLEOTIDE SEQUENCE [LARGE SCALE GENOMIC DNA]</scope>
    <source>
        <strain evidence="1 2">RCEF 2490</strain>
    </source>
</reference>
<evidence type="ECO:0000313" key="2">
    <source>
        <dbReference type="Proteomes" id="UP000078544"/>
    </source>
</evidence>
<proteinExistence type="predicted"/>